<feature type="region of interest" description="Disordered" evidence="1">
    <location>
        <begin position="56"/>
        <end position="95"/>
    </location>
</feature>
<feature type="compositionally biased region" description="Basic residues" evidence="1">
    <location>
        <begin position="175"/>
        <end position="184"/>
    </location>
</feature>
<accession>A0A914EGP0</accession>
<feature type="region of interest" description="Disordered" evidence="1">
    <location>
        <begin position="145"/>
        <end position="196"/>
    </location>
</feature>
<reference evidence="3" key="1">
    <citation type="submission" date="2022-11" db="UniProtKB">
        <authorList>
            <consortium name="WormBaseParasite"/>
        </authorList>
    </citation>
    <scope>IDENTIFICATION</scope>
</reference>
<organism evidence="2 3">
    <name type="scientific">Acrobeloides nanus</name>
    <dbReference type="NCBI Taxonomy" id="290746"/>
    <lineage>
        <taxon>Eukaryota</taxon>
        <taxon>Metazoa</taxon>
        <taxon>Ecdysozoa</taxon>
        <taxon>Nematoda</taxon>
        <taxon>Chromadorea</taxon>
        <taxon>Rhabditida</taxon>
        <taxon>Tylenchina</taxon>
        <taxon>Cephalobomorpha</taxon>
        <taxon>Cephaloboidea</taxon>
        <taxon>Cephalobidae</taxon>
        <taxon>Acrobeloides</taxon>
    </lineage>
</organism>
<evidence type="ECO:0000313" key="2">
    <source>
        <dbReference type="Proteomes" id="UP000887540"/>
    </source>
</evidence>
<proteinExistence type="predicted"/>
<feature type="compositionally biased region" description="Low complexity" evidence="1">
    <location>
        <begin position="148"/>
        <end position="163"/>
    </location>
</feature>
<dbReference type="AlphaFoldDB" id="A0A914EGP0"/>
<evidence type="ECO:0000256" key="1">
    <source>
        <dbReference type="SAM" id="MobiDB-lite"/>
    </source>
</evidence>
<evidence type="ECO:0000313" key="3">
    <source>
        <dbReference type="WBParaSite" id="ACRNAN_scaffold7645.g18698.t1"/>
    </source>
</evidence>
<dbReference type="Proteomes" id="UP000887540">
    <property type="component" value="Unplaced"/>
</dbReference>
<sequence>MASSTNSSLPDYIHDLYDYIHDRVSPDTSSSDPRMSCGETFIQNIESSSPFSALDDVDKFERPMRSNSSSSFDSDASFPYADSRSVPNLETPSPFDIDQEILSTIEDYESQLPSYGQEDLQSFLPIPGNADRWSFSSEQVDLFERPMSSNSSSSSVQSSSSSSQIRPHRGETKRGRGRPRIHVPPHKDDPNKRKQREYHQTYWVQRENRVKTEVAQKYENVLKEIFKKVHCQEDRETMKRLLHENDIRL</sequence>
<dbReference type="WBParaSite" id="ACRNAN_scaffold7645.g18698.t1">
    <property type="protein sequence ID" value="ACRNAN_scaffold7645.g18698.t1"/>
    <property type="gene ID" value="ACRNAN_scaffold7645.g18698"/>
</dbReference>
<keyword evidence="2" id="KW-1185">Reference proteome</keyword>
<name>A0A914EGP0_9BILA</name>
<protein>
    <submittedName>
        <fullName evidence="3">BZIP domain-containing protein</fullName>
    </submittedName>
</protein>
<feature type="compositionally biased region" description="Low complexity" evidence="1">
    <location>
        <begin position="66"/>
        <end position="83"/>
    </location>
</feature>